<dbReference type="GO" id="GO:0044718">
    <property type="term" value="P:siderophore transmembrane transport"/>
    <property type="evidence" value="ECO:0007669"/>
    <property type="project" value="TreeGrafter"/>
</dbReference>
<evidence type="ECO:0000259" key="15">
    <source>
        <dbReference type="Pfam" id="PF07715"/>
    </source>
</evidence>
<dbReference type="PROSITE" id="PS01156">
    <property type="entry name" value="TONB_DEPENDENT_REC_2"/>
    <property type="match status" value="1"/>
</dbReference>
<feature type="short sequence motif" description="TonB C-terminal box" evidence="11">
    <location>
        <begin position="643"/>
        <end position="660"/>
    </location>
</feature>
<evidence type="ECO:0000256" key="7">
    <source>
        <dbReference type="ARBA" id="ARBA00023077"/>
    </source>
</evidence>
<name>A0AAJ4S248_9SPHN</name>
<organism evidence="16 17">
    <name type="scientific">Sphingomonas koreensis</name>
    <dbReference type="NCBI Taxonomy" id="93064"/>
    <lineage>
        <taxon>Bacteria</taxon>
        <taxon>Pseudomonadati</taxon>
        <taxon>Pseudomonadota</taxon>
        <taxon>Alphaproteobacteria</taxon>
        <taxon>Sphingomonadales</taxon>
        <taxon>Sphingomonadaceae</taxon>
        <taxon>Sphingomonas</taxon>
    </lineage>
</organism>
<dbReference type="GeneID" id="44132684"/>
<evidence type="ECO:0000313" key="17">
    <source>
        <dbReference type="Proteomes" id="UP000286681"/>
    </source>
</evidence>
<evidence type="ECO:0000256" key="5">
    <source>
        <dbReference type="ARBA" id="ARBA00022729"/>
    </source>
</evidence>
<dbReference type="SUPFAM" id="SSF56935">
    <property type="entry name" value="Porins"/>
    <property type="match status" value="1"/>
</dbReference>
<evidence type="ECO:0000256" key="11">
    <source>
        <dbReference type="PROSITE-ProRule" id="PRU10144"/>
    </source>
</evidence>
<feature type="chain" id="PRO_5042525088" evidence="13">
    <location>
        <begin position="25"/>
        <end position="660"/>
    </location>
</feature>
<dbReference type="RefSeq" id="WP_083629469.1">
    <property type="nucleotide sequence ID" value="NZ_CP018820.1"/>
</dbReference>
<accession>A0AAJ4S248</accession>
<dbReference type="EMBL" id="QQWO01000013">
    <property type="protein sequence ID" value="RSV01151.1"/>
    <property type="molecule type" value="Genomic_DNA"/>
</dbReference>
<keyword evidence="2 10" id="KW-0813">Transport</keyword>
<keyword evidence="7 12" id="KW-0798">TonB box</keyword>
<dbReference type="GO" id="GO:0009279">
    <property type="term" value="C:cell outer membrane"/>
    <property type="evidence" value="ECO:0007669"/>
    <property type="project" value="UniProtKB-SubCell"/>
</dbReference>
<comment type="similarity">
    <text evidence="10 12">Belongs to the TonB-dependent receptor family.</text>
</comment>
<evidence type="ECO:0000256" key="13">
    <source>
        <dbReference type="SAM" id="SignalP"/>
    </source>
</evidence>
<dbReference type="InterPro" id="IPR039426">
    <property type="entry name" value="TonB-dep_rcpt-like"/>
</dbReference>
<feature type="domain" description="TonB-dependent receptor-like beta-barrel" evidence="14">
    <location>
        <begin position="270"/>
        <end position="631"/>
    </location>
</feature>
<comment type="caution">
    <text evidence="16">The sequence shown here is derived from an EMBL/GenBank/DDBJ whole genome shotgun (WGS) entry which is preliminary data.</text>
</comment>
<dbReference type="Gene3D" id="2.40.170.20">
    <property type="entry name" value="TonB-dependent receptor, beta-barrel domain"/>
    <property type="match status" value="1"/>
</dbReference>
<dbReference type="Proteomes" id="UP000286681">
    <property type="component" value="Unassembled WGS sequence"/>
</dbReference>
<keyword evidence="5 13" id="KW-0732">Signal</keyword>
<evidence type="ECO:0000256" key="8">
    <source>
        <dbReference type="ARBA" id="ARBA00023136"/>
    </source>
</evidence>
<evidence type="ECO:0000256" key="12">
    <source>
        <dbReference type="RuleBase" id="RU003357"/>
    </source>
</evidence>
<feature type="signal peptide" evidence="13">
    <location>
        <begin position="1"/>
        <end position="24"/>
    </location>
</feature>
<dbReference type="Pfam" id="PF00593">
    <property type="entry name" value="TonB_dep_Rec_b-barrel"/>
    <property type="match status" value="1"/>
</dbReference>
<dbReference type="PANTHER" id="PTHR30069:SF53">
    <property type="entry name" value="COLICIN I RECEPTOR-RELATED"/>
    <property type="match status" value="1"/>
</dbReference>
<keyword evidence="16" id="KW-0675">Receptor</keyword>
<protein>
    <submittedName>
        <fullName evidence="16">TonB-dependent receptor</fullName>
    </submittedName>
</protein>
<dbReference type="InterPro" id="IPR036942">
    <property type="entry name" value="Beta-barrel_TonB_sf"/>
</dbReference>
<dbReference type="PROSITE" id="PS52016">
    <property type="entry name" value="TONB_DEPENDENT_REC_3"/>
    <property type="match status" value="1"/>
</dbReference>
<keyword evidence="6" id="KW-0406">Ion transport</keyword>
<dbReference type="InterPro" id="IPR037066">
    <property type="entry name" value="Plug_dom_sf"/>
</dbReference>
<evidence type="ECO:0000259" key="14">
    <source>
        <dbReference type="Pfam" id="PF00593"/>
    </source>
</evidence>
<keyword evidence="3 10" id="KW-1134">Transmembrane beta strand</keyword>
<evidence type="ECO:0000256" key="10">
    <source>
        <dbReference type="PROSITE-ProRule" id="PRU01360"/>
    </source>
</evidence>
<keyword evidence="9 10" id="KW-0998">Cell outer membrane</keyword>
<evidence type="ECO:0000256" key="2">
    <source>
        <dbReference type="ARBA" id="ARBA00022448"/>
    </source>
</evidence>
<dbReference type="Pfam" id="PF07715">
    <property type="entry name" value="Plug"/>
    <property type="match status" value="1"/>
</dbReference>
<dbReference type="AlphaFoldDB" id="A0AAJ4S248"/>
<evidence type="ECO:0000256" key="4">
    <source>
        <dbReference type="ARBA" id="ARBA00022692"/>
    </source>
</evidence>
<dbReference type="InterPro" id="IPR012910">
    <property type="entry name" value="Plug_dom"/>
</dbReference>
<dbReference type="Gene3D" id="2.170.130.10">
    <property type="entry name" value="TonB-dependent receptor, plug domain"/>
    <property type="match status" value="1"/>
</dbReference>
<comment type="subcellular location">
    <subcellularLocation>
        <location evidence="1 10">Cell outer membrane</location>
        <topology evidence="1 10">Multi-pass membrane protein</topology>
    </subcellularLocation>
</comment>
<evidence type="ECO:0000256" key="6">
    <source>
        <dbReference type="ARBA" id="ARBA00023065"/>
    </source>
</evidence>
<gene>
    <name evidence="16" type="ORF">CA257_15145</name>
</gene>
<evidence type="ECO:0000256" key="9">
    <source>
        <dbReference type="ARBA" id="ARBA00023237"/>
    </source>
</evidence>
<evidence type="ECO:0000256" key="1">
    <source>
        <dbReference type="ARBA" id="ARBA00004571"/>
    </source>
</evidence>
<feature type="domain" description="TonB-dependent receptor plug" evidence="15">
    <location>
        <begin position="55"/>
        <end position="163"/>
    </location>
</feature>
<dbReference type="CDD" id="cd01347">
    <property type="entry name" value="ligand_gated_channel"/>
    <property type="match status" value="1"/>
</dbReference>
<dbReference type="InterPro" id="IPR010917">
    <property type="entry name" value="TonB_rcpt_CS"/>
</dbReference>
<keyword evidence="8 10" id="KW-0472">Membrane</keyword>
<evidence type="ECO:0000313" key="16">
    <source>
        <dbReference type="EMBL" id="RSV01151.1"/>
    </source>
</evidence>
<sequence length="660" mass="72074">MKFYTGIMVAGAALAAAGMDPTHAAEADTPGETAAEPQRNGEEVVVTATRNEQPIAEAPATMSVVTGTELRRRPVQDLAEALENEPGVAINGIGMTRRGISIRGMSNEHVLTLVDGRRINDAAANMAHVDFDLGWVPSIAIDRIEVVRGPLSALYGSEALAGVINVLTRRPSERFEVSALGLAGLRDGSGGDSAQVSALVGGPLSETFGVVAWGEYRYRDRTQMLTNARQSELEERSALSGSLIAWWEPVAGQKFEIGQAVIDDDRTRDTVTTSAPITYYEYQDHVTRAQTYGSYTGTWKWGEVRARAYRSALERVNERDRNQTPTQPTKVTNSVADASVLINLFAGNRLTLGGEHRHETLRDSTVNTEGFESVNHDALFVQNEWDVMDGVSLTVGSRFDHHRNYGWQVSPRAYLVVEPVEGLHLRGGFGEAFKAPSLKQLSLGYITVAAGGRFIITGNPDLKPETSTAYEFGATYAGRGWNIGATVFRNDLRGLVQTICVEFCGIRGRERRAYVNVNRARTQGVELSAEVQPMSTLTLGASYTYVDPRDLSANRELAERPNDTVKLRVAWEPLAGTELNVRGRYIGKQTIYQTAGATTTAVRLDDYDLWSLDASHALNAKLTLKAGVDNIFKKRLAETSALYSFAEPGRIFFVGLGANF</sequence>
<dbReference type="InterPro" id="IPR000531">
    <property type="entry name" value="Beta-barrel_TonB"/>
</dbReference>
<keyword evidence="4 10" id="KW-0812">Transmembrane</keyword>
<proteinExistence type="inferred from homology"/>
<dbReference type="PANTHER" id="PTHR30069">
    <property type="entry name" value="TONB-DEPENDENT OUTER MEMBRANE RECEPTOR"/>
    <property type="match status" value="1"/>
</dbReference>
<reference evidence="16 17" key="1">
    <citation type="submission" date="2018-07" db="EMBL/GenBank/DDBJ databases">
        <title>Genomic and Epidemiologic Investigation of an Indolent Hospital Outbreak.</title>
        <authorList>
            <person name="Johnson R.C."/>
            <person name="Deming C."/>
            <person name="Conlan S."/>
            <person name="Zellmer C.J."/>
            <person name="Michelin A.V."/>
            <person name="Lee-Lin S."/>
            <person name="Thomas P.J."/>
            <person name="Park M."/>
            <person name="Weingarten R.A."/>
            <person name="Less J."/>
            <person name="Dekker J.P."/>
            <person name="Frank K.M."/>
            <person name="Musser K.A."/>
            <person name="Mcquiston J.R."/>
            <person name="Henderson D.K."/>
            <person name="Lau A.F."/>
            <person name="Palmore T.N."/>
            <person name="Segre J.A."/>
        </authorList>
    </citation>
    <scope>NUCLEOTIDE SEQUENCE [LARGE SCALE GENOMIC DNA]</scope>
    <source>
        <strain evidence="16 17">SK-NIH.Env10_0317</strain>
    </source>
</reference>
<dbReference type="GO" id="GO:0015344">
    <property type="term" value="F:siderophore uptake transmembrane transporter activity"/>
    <property type="evidence" value="ECO:0007669"/>
    <property type="project" value="TreeGrafter"/>
</dbReference>
<evidence type="ECO:0000256" key="3">
    <source>
        <dbReference type="ARBA" id="ARBA00022452"/>
    </source>
</evidence>